<accession>A0ABD1QDX8</accession>
<organism evidence="2 3">
    <name type="scientific">Abeliophyllum distichum</name>
    <dbReference type="NCBI Taxonomy" id="126358"/>
    <lineage>
        <taxon>Eukaryota</taxon>
        <taxon>Viridiplantae</taxon>
        <taxon>Streptophyta</taxon>
        <taxon>Embryophyta</taxon>
        <taxon>Tracheophyta</taxon>
        <taxon>Spermatophyta</taxon>
        <taxon>Magnoliopsida</taxon>
        <taxon>eudicotyledons</taxon>
        <taxon>Gunneridae</taxon>
        <taxon>Pentapetalae</taxon>
        <taxon>asterids</taxon>
        <taxon>lamiids</taxon>
        <taxon>Lamiales</taxon>
        <taxon>Oleaceae</taxon>
        <taxon>Forsythieae</taxon>
        <taxon>Abeliophyllum</taxon>
    </lineage>
</organism>
<sequence length="162" mass="17299">MAGFHFSKIPVFKIRGGRVVDERGTLVPRLSILSTVPILASIALLVVEVVRGVLSSLPTSSAAPVMVAIILPMTGTVRDDSFSLPLETSISLSVDVQHQDKGKGVAIDEGKKIVPKRASKDEGVVVDSERFKRSRMASPQETSESVPTSSITVQDPFPDSSD</sequence>
<protein>
    <submittedName>
        <fullName evidence="2">Uncharacterized protein</fullName>
    </submittedName>
</protein>
<dbReference type="EMBL" id="JBFOLK010000011">
    <property type="protein sequence ID" value="KAL2474422.1"/>
    <property type="molecule type" value="Genomic_DNA"/>
</dbReference>
<dbReference type="AlphaFoldDB" id="A0ABD1QDX8"/>
<proteinExistence type="predicted"/>
<reference evidence="3" key="1">
    <citation type="submission" date="2024-07" db="EMBL/GenBank/DDBJ databases">
        <title>Two chromosome-level genome assemblies of Korean endemic species Abeliophyllum distichum and Forsythia ovata (Oleaceae).</title>
        <authorList>
            <person name="Jang H."/>
        </authorList>
    </citation>
    <scope>NUCLEOTIDE SEQUENCE [LARGE SCALE GENOMIC DNA]</scope>
</reference>
<evidence type="ECO:0000313" key="2">
    <source>
        <dbReference type="EMBL" id="KAL2474422.1"/>
    </source>
</evidence>
<feature type="compositionally biased region" description="Basic and acidic residues" evidence="1">
    <location>
        <begin position="118"/>
        <end position="131"/>
    </location>
</feature>
<keyword evidence="3" id="KW-1185">Reference proteome</keyword>
<feature type="region of interest" description="Disordered" evidence="1">
    <location>
        <begin position="118"/>
        <end position="162"/>
    </location>
</feature>
<evidence type="ECO:0000313" key="3">
    <source>
        <dbReference type="Proteomes" id="UP001604336"/>
    </source>
</evidence>
<feature type="compositionally biased region" description="Polar residues" evidence="1">
    <location>
        <begin position="137"/>
        <end position="153"/>
    </location>
</feature>
<gene>
    <name evidence="2" type="ORF">Adt_35158</name>
</gene>
<dbReference type="Proteomes" id="UP001604336">
    <property type="component" value="Unassembled WGS sequence"/>
</dbReference>
<evidence type="ECO:0000256" key="1">
    <source>
        <dbReference type="SAM" id="MobiDB-lite"/>
    </source>
</evidence>
<name>A0ABD1QDX8_9LAMI</name>
<comment type="caution">
    <text evidence="2">The sequence shown here is derived from an EMBL/GenBank/DDBJ whole genome shotgun (WGS) entry which is preliminary data.</text>
</comment>